<dbReference type="AlphaFoldDB" id="A0A1F7RUB6"/>
<comment type="caution">
    <text evidence="1">The sequence shown here is derived from an EMBL/GenBank/DDBJ whole genome shotgun (WGS) entry which is preliminary data.</text>
</comment>
<sequence>MPVSYLNPNIESSKRIILVMNDFYPRIIVNPDQLSSGKPGSFALIKRFENASLYEITGK</sequence>
<dbReference type="Proteomes" id="UP000179266">
    <property type="component" value="Unassembled WGS sequence"/>
</dbReference>
<reference evidence="1 2" key="1">
    <citation type="journal article" date="2016" name="Nat. Commun.">
        <title>Thousands of microbial genomes shed light on interconnected biogeochemical processes in an aquifer system.</title>
        <authorList>
            <person name="Anantharaman K."/>
            <person name="Brown C.T."/>
            <person name="Hug L.A."/>
            <person name="Sharon I."/>
            <person name="Castelle C.J."/>
            <person name="Probst A.J."/>
            <person name="Thomas B.C."/>
            <person name="Singh A."/>
            <person name="Wilkins M.J."/>
            <person name="Karaoz U."/>
            <person name="Brodie E.L."/>
            <person name="Williams K.H."/>
            <person name="Hubbard S.S."/>
            <person name="Banfield J.F."/>
        </authorList>
    </citation>
    <scope>NUCLEOTIDE SEQUENCE [LARGE SCALE GENOMIC DNA]</scope>
</reference>
<protein>
    <submittedName>
        <fullName evidence="1">Uncharacterized protein</fullName>
    </submittedName>
</protein>
<evidence type="ECO:0000313" key="1">
    <source>
        <dbReference type="EMBL" id="OGL44980.1"/>
    </source>
</evidence>
<name>A0A1F7RUB6_9BACT</name>
<proteinExistence type="predicted"/>
<accession>A0A1F7RUB6</accession>
<evidence type="ECO:0000313" key="2">
    <source>
        <dbReference type="Proteomes" id="UP000179266"/>
    </source>
</evidence>
<dbReference type="EMBL" id="MGDD01000198">
    <property type="protein sequence ID" value="OGL44980.1"/>
    <property type="molecule type" value="Genomic_DNA"/>
</dbReference>
<gene>
    <name evidence="1" type="ORF">A2161_06625</name>
</gene>
<organism evidence="1 2">
    <name type="scientific">Candidatus Schekmanbacteria bacterium RBG_13_48_7</name>
    <dbReference type="NCBI Taxonomy" id="1817878"/>
    <lineage>
        <taxon>Bacteria</taxon>
        <taxon>Candidatus Schekmaniibacteriota</taxon>
    </lineage>
</organism>